<dbReference type="GO" id="GO:0009977">
    <property type="term" value="F:proton motive force dependent protein transmembrane transporter activity"/>
    <property type="evidence" value="ECO:0007669"/>
    <property type="project" value="TreeGrafter"/>
</dbReference>
<feature type="transmembrane region" description="Helical" evidence="6">
    <location>
        <begin position="107"/>
        <end position="131"/>
    </location>
</feature>
<dbReference type="PANTHER" id="PTHR30371">
    <property type="entry name" value="SEC-INDEPENDENT PROTEIN TRANSLOCASE PROTEIN TATC"/>
    <property type="match status" value="1"/>
</dbReference>
<feature type="transmembrane region" description="Helical" evidence="6">
    <location>
        <begin position="78"/>
        <end position="95"/>
    </location>
</feature>
<dbReference type="PANTHER" id="PTHR30371:SF0">
    <property type="entry name" value="SEC-INDEPENDENT PROTEIN TRANSLOCASE PROTEIN TATC, CHLOROPLASTIC-RELATED"/>
    <property type="match status" value="1"/>
</dbReference>
<evidence type="ECO:0000256" key="1">
    <source>
        <dbReference type="ARBA" id="ARBA00004141"/>
    </source>
</evidence>
<evidence type="ECO:0000256" key="3">
    <source>
        <dbReference type="ARBA" id="ARBA00022692"/>
    </source>
</evidence>
<evidence type="ECO:0000256" key="5">
    <source>
        <dbReference type="ARBA" id="ARBA00023136"/>
    </source>
</evidence>
<geneLocation type="mitochondrion" evidence="7"/>
<evidence type="ECO:0000256" key="4">
    <source>
        <dbReference type="ARBA" id="ARBA00022989"/>
    </source>
</evidence>
<name>A0A7T8E6L1_9STRA</name>
<sequence>MFPYYKYYLEIKNRILLVLFTWLSLTLVCYQFKESLLFIFITSNKYCGNISYFIFTNVGEVFQVYLHLTFFIANQITLLMLFYHLLMFLTLSLYYSEYIQLKSILKIFFVTWFFSVTLLVKFVVPFSWSFFLSFQETNNYLQPTSFFFEARILEYFYYFTDFYYICIANCQLLGIAVLFLNTVSEKMRAIKTFRKLFYLIFILFSTITTPPDIFSQILVSSSLIVIYEFLIFSRYIKT</sequence>
<organism evidence="7">
    <name type="scientific">Pseudo-nitzschia pungens</name>
    <dbReference type="NCBI Taxonomy" id="37318"/>
    <lineage>
        <taxon>Eukaryota</taxon>
        <taxon>Sar</taxon>
        <taxon>Stramenopiles</taxon>
        <taxon>Ochrophyta</taxon>
        <taxon>Bacillariophyta</taxon>
        <taxon>Bacillariophyceae</taxon>
        <taxon>Bacillariophycidae</taxon>
        <taxon>Bacillariales</taxon>
        <taxon>Bacillariaceae</taxon>
        <taxon>Pseudo-nitzschia</taxon>
    </lineage>
</organism>
<proteinExistence type="inferred from homology"/>
<dbReference type="EMBL" id="MW256714">
    <property type="protein sequence ID" value="QQO80606.1"/>
    <property type="molecule type" value="Genomic_DNA"/>
</dbReference>
<dbReference type="GO" id="GO:0043953">
    <property type="term" value="P:protein transport by the Tat complex"/>
    <property type="evidence" value="ECO:0007669"/>
    <property type="project" value="TreeGrafter"/>
</dbReference>
<evidence type="ECO:0000256" key="2">
    <source>
        <dbReference type="ARBA" id="ARBA00008882"/>
    </source>
</evidence>
<feature type="transmembrane region" description="Helical" evidence="6">
    <location>
        <begin position="213"/>
        <end position="232"/>
    </location>
</feature>
<keyword evidence="5 6" id="KW-0472">Membrane</keyword>
<keyword evidence="4 6" id="KW-1133">Transmembrane helix</keyword>
<reference evidence="7" key="1">
    <citation type="submission" date="2020-11" db="EMBL/GenBank/DDBJ databases">
        <title>Pseudo-nitzschia pungens mitochondrial genome.</title>
        <authorList>
            <person name="Chen Y."/>
            <person name="Wang Y."/>
            <person name="Liu K."/>
            <person name="Chen N."/>
        </authorList>
    </citation>
    <scope>NUCLEOTIDE SEQUENCE</scope>
    <source>
        <strain evidence="7">CNS00141</strain>
    </source>
</reference>
<keyword evidence="7" id="KW-0496">Mitochondrion</keyword>
<dbReference type="GO" id="GO:0033281">
    <property type="term" value="C:TAT protein transport complex"/>
    <property type="evidence" value="ECO:0007669"/>
    <property type="project" value="TreeGrafter"/>
</dbReference>
<comment type="similarity">
    <text evidence="2">Belongs to the TatC family.</text>
</comment>
<accession>A0A7T8E6L1</accession>
<evidence type="ECO:0000256" key="6">
    <source>
        <dbReference type="SAM" id="Phobius"/>
    </source>
</evidence>
<evidence type="ECO:0000313" key="7">
    <source>
        <dbReference type="EMBL" id="QQO80606.1"/>
    </source>
</evidence>
<dbReference type="Pfam" id="PF00902">
    <property type="entry name" value="TatC"/>
    <property type="match status" value="1"/>
</dbReference>
<dbReference type="GO" id="GO:0065002">
    <property type="term" value="P:intracellular protein transmembrane transport"/>
    <property type="evidence" value="ECO:0007669"/>
    <property type="project" value="TreeGrafter"/>
</dbReference>
<feature type="transmembrane region" description="Helical" evidence="6">
    <location>
        <begin position="192"/>
        <end position="207"/>
    </location>
</feature>
<dbReference type="AlphaFoldDB" id="A0A7T8E6L1"/>
<protein>
    <submittedName>
        <fullName evidence="7">SecY-independent transporter protein</fullName>
    </submittedName>
</protein>
<feature type="transmembrane region" description="Helical" evidence="6">
    <location>
        <begin position="52"/>
        <end position="72"/>
    </location>
</feature>
<feature type="transmembrane region" description="Helical" evidence="6">
    <location>
        <begin position="15"/>
        <end position="32"/>
    </location>
</feature>
<gene>
    <name evidence="7" type="primary">tatC</name>
</gene>
<comment type="subcellular location">
    <subcellularLocation>
        <location evidence="1">Membrane</location>
        <topology evidence="1">Multi-pass membrane protein</topology>
    </subcellularLocation>
</comment>
<dbReference type="InterPro" id="IPR002033">
    <property type="entry name" value="TatC"/>
</dbReference>
<feature type="transmembrane region" description="Helical" evidence="6">
    <location>
        <begin position="162"/>
        <end position="180"/>
    </location>
</feature>
<keyword evidence="3 6" id="KW-0812">Transmembrane</keyword>